<gene>
    <name evidence="2" type="ORF">KOLFYP65_03312</name>
</gene>
<keyword evidence="2" id="KW-0808">Transferase</keyword>
<dbReference type="EMBL" id="CACRTM010000017">
    <property type="protein sequence ID" value="VYT75142.1"/>
    <property type="molecule type" value="Genomic_DNA"/>
</dbReference>
<evidence type="ECO:0000313" key="2">
    <source>
        <dbReference type="EMBL" id="VYT75142.1"/>
    </source>
</evidence>
<dbReference type="GO" id="GO:0016740">
    <property type="term" value="F:transferase activity"/>
    <property type="evidence" value="ECO:0007669"/>
    <property type="project" value="UniProtKB-KW"/>
</dbReference>
<protein>
    <submittedName>
        <fullName evidence="2">Glycosyltransferase family 25 (LPS biosynthesis protein)</fullName>
    </submittedName>
</protein>
<dbReference type="AlphaFoldDB" id="A0A6N2ZDK9"/>
<dbReference type="Pfam" id="PF01755">
    <property type="entry name" value="Glyco_transf_25"/>
    <property type="match status" value="1"/>
</dbReference>
<reference evidence="2" key="1">
    <citation type="submission" date="2019-11" db="EMBL/GenBank/DDBJ databases">
        <authorList>
            <person name="Feng L."/>
        </authorList>
    </citation>
    <scope>NUCLEOTIDE SEQUENCE</scope>
    <source>
        <strain evidence="2">KOxytocaLFYP65</strain>
    </source>
</reference>
<feature type="domain" description="Glycosyl transferase family 25" evidence="1">
    <location>
        <begin position="2"/>
        <end position="175"/>
    </location>
</feature>
<dbReference type="CDD" id="cd06532">
    <property type="entry name" value="Glyco_transf_25"/>
    <property type="match status" value="1"/>
</dbReference>
<dbReference type="RefSeq" id="WP_156529693.1">
    <property type="nucleotide sequence ID" value="NZ_CACRTM010000017.1"/>
</dbReference>
<proteinExistence type="predicted"/>
<name>A0A6N2ZDK9_KLEOX</name>
<dbReference type="InterPro" id="IPR002654">
    <property type="entry name" value="Glyco_trans_25"/>
</dbReference>
<organism evidence="2">
    <name type="scientific">Klebsiella oxytoca</name>
    <dbReference type="NCBI Taxonomy" id="571"/>
    <lineage>
        <taxon>Bacteria</taxon>
        <taxon>Pseudomonadati</taxon>
        <taxon>Pseudomonadota</taxon>
        <taxon>Gammaproteobacteria</taxon>
        <taxon>Enterobacterales</taxon>
        <taxon>Enterobacteriaceae</taxon>
        <taxon>Klebsiella/Raoultella group</taxon>
        <taxon>Klebsiella</taxon>
    </lineage>
</organism>
<accession>A0A6N2ZDK9</accession>
<evidence type="ECO:0000259" key="1">
    <source>
        <dbReference type="Pfam" id="PF01755"/>
    </source>
</evidence>
<sequence length="245" mass="28919">MHIYILSRTKDIERRKSIRKQLSQSKLNYSFFDAIEPEDLPQSVKVNSSTLTLGERSCAYSHIKISNKICKSKVPYSIVMEDDAELHENLDDKTESLLRLHEVFDVIILGYSKVEYKRHRQMQFIRPVLRLKVNNYSVAFPYKQWKCGTVCYSISHNGSLKLQEINQNAEHTADDWYNFEKAGLTIGHYSPIFVTENYESFGSSLEAERNTYKNRSFFLRYTAGVIRHLFLPFRYMHFMKMKNKQ</sequence>